<evidence type="ECO:0000313" key="2">
    <source>
        <dbReference type="EMBL" id="MDQ0340598.1"/>
    </source>
</evidence>
<accession>A0ABU0CVZ7</accession>
<keyword evidence="1" id="KW-0812">Transmembrane</keyword>
<gene>
    <name evidence="2" type="ORF">J2S00_003422</name>
</gene>
<dbReference type="Pfam" id="PF11084">
    <property type="entry name" value="DUF2621"/>
    <property type="match status" value="1"/>
</dbReference>
<proteinExistence type="predicted"/>
<keyword evidence="3" id="KW-1185">Reference proteome</keyword>
<dbReference type="InterPro" id="IPR020203">
    <property type="entry name" value="YneK"/>
</dbReference>
<dbReference type="Proteomes" id="UP001232445">
    <property type="component" value="Unassembled WGS sequence"/>
</dbReference>
<evidence type="ECO:0000256" key="1">
    <source>
        <dbReference type="SAM" id="Phobius"/>
    </source>
</evidence>
<feature type="transmembrane region" description="Helical" evidence="1">
    <location>
        <begin position="12"/>
        <end position="33"/>
    </location>
</feature>
<protein>
    <submittedName>
        <fullName evidence="2">Uncharacterized protein YneF (UPF0154 family)</fullName>
    </submittedName>
</protein>
<dbReference type="RefSeq" id="WP_307342489.1">
    <property type="nucleotide sequence ID" value="NZ_JAUSUQ010000016.1"/>
</dbReference>
<dbReference type="EMBL" id="JAUSUQ010000016">
    <property type="protein sequence ID" value="MDQ0340598.1"/>
    <property type="molecule type" value="Genomic_DNA"/>
</dbReference>
<organism evidence="2 3">
    <name type="scientific">Caldalkalibacillus uzonensis</name>
    <dbReference type="NCBI Taxonomy" id="353224"/>
    <lineage>
        <taxon>Bacteria</taxon>
        <taxon>Bacillati</taxon>
        <taxon>Bacillota</taxon>
        <taxon>Bacilli</taxon>
        <taxon>Bacillales</taxon>
        <taxon>Bacillaceae</taxon>
        <taxon>Caldalkalibacillus</taxon>
    </lineage>
</organism>
<name>A0ABU0CVZ7_9BACI</name>
<sequence>MEQESLPLAWQYLVVIIPTIVVIMILIGGFFMFRKFLSKWPKKDHHHKR</sequence>
<comment type="caution">
    <text evidence="2">The sequence shown here is derived from an EMBL/GenBank/DDBJ whole genome shotgun (WGS) entry which is preliminary data.</text>
</comment>
<keyword evidence="1" id="KW-0472">Membrane</keyword>
<evidence type="ECO:0000313" key="3">
    <source>
        <dbReference type="Proteomes" id="UP001232445"/>
    </source>
</evidence>
<reference evidence="2 3" key="1">
    <citation type="submission" date="2023-07" db="EMBL/GenBank/DDBJ databases">
        <title>Genomic Encyclopedia of Type Strains, Phase IV (KMG-IV): sequencing the most valuable type-strain genomes for metagenomic binning, comparative biology and taxonomic classification.</title>
        <authorList>
            <person name="Goeker M."/>
        </authorList>
    </citation>
    <scope>NUCLEOTIDE SEQUENCE [LARGE SCALE GENOMIC DNA]</scope>
    <source>
        <strain evidence="2 3">DSM 17740</strain>
    </source>
</reference>
<keyword evidence="1" id="KW-1133">Transmembrane helix</keyword>